<organism evidence="1 2">
    <name type="scientific">Antarcticibacterium arcticum</name>
    <dbReference type="NCBI Taxonomy" id="2585771"/>
    <lineage>
        <taxon>Bacteria</taxon>
        <taxon>Pseudomonadati</taxon>
        <taxon>Bacteroidota</taxon>
        <taxon>Flavobacteriia</taxon>
        <taxon>Flavobacteriales</taxon>
        <taxon>Flavobacteriaceae</taxon>
        <taxon>Antarcticibacterium</taxon>
    </lineage>
</organism>
<dbReference type="AlphaFoldDB" id="A0A5B8YKV0"/>
<sequence length="230" mass="25518">MKHQYLKILLLTFGIIPGGNITAQSSLQGNLRDWNNGDAVIAYFGMFNGEMTEIGSIKPDGTLHIPLDPDYAASFKKMAEKESAGAAEGWTMSYNTVSSVFPCMFEENIAFTNGDEIVTGLPEFLITDRSGETEHGYLYAVSSPEVAAWLDSYGETPVTKGYYLKWIYTDGPASATGECKMPTYTGNGEEMYDDTIIYDVQLEKGWNVLKYEIAEIFTSRPVNPIRPLHV</sequence>
<keyword evidence="2" id="KW-1185">Reference proteome</keyword>
<protein>
    <submittedName>
        <fullName evidence="1">Uncharacterized protein</fullName>
    </submittedName>
</protein>
<dbReference type="RefSeq" id="WP_146836129.1">
    <property type="nucleotide sequence ID" value="NZ_CP042476.1"/>
</dbReference>
<dbReference type="OrthoDB" id="1143663at2"/>
<evidence type="ECO:0000313" key="2">
    <source>
        <dbReference type="Proteomes" id="UP000321954"/>
    </source>
</evidence>
<proteinExistence type="predicted"/>
<accession>A0A5B8YKV0</accession>
<gene>
    <name evidence="1" type="ORF">FK178_13250</name>
</gene>
<reference evidence="1 2" key="1">
    <citation type="submission" date="2019-08" db="EMBL/GenBank/DDBJ databases">
        <title>Antarcticibacterium arcticum sp. nov., a bacterium isolated from marine sediment of the Canadian Beaufort Sea.</title>
        <authorList>
            <person name="Lee Y.M."/>
            <person name="Baek K."/>
            <person name="Lee D.-H."/>
            <person name="Shin S.C."/>
            <person name="Jin Y.K."/>
            <person name="Park Y."/>
        </authorList>
    </citation>
    <scope>NUCLEOTIDE SEQUENCE [LARGE SCALE GENOMIC DNA]</scope>
    <source>
        <strain evidence="1 2">PAMC 28998</strain>
    </source>
</reference>
<dbReference type="EMBL" id="CP042476">
    <property type="protein sequence ID" value="QED38620.1"/>
    <property type="molecule type" value="Genomic_DNA"/>
</dbReference>
<name>A0A5B8YKV0_9FLAO</name>
<evidence type="ECO:0000313" key="1">
    <source>
        <dbReference type="EMBL" id="QED38620.1"/>
    </source>
</evidence>
<dbReference type="KEGG" id="anp:FK178_13250"/>
<dbReference type="Proteomes" id="UP000321954">
    <property type="component" value="Chromosome"/>
</dbReference>